<keyword evidence="3" id="KW-1185">Reference proteome</keyword>
<evidence type="ECO:0000256" key="1">
    <source>
        <dbReference type="SAM" id="MobiDB-lite"/>
    </source>
</evidence>
<organism evidence="2 3">
    <name type="scientific">Rhizophagus irregularis</name>
    <dbReference type="NCBI Taxonomy" id="588596"/>
    <lineage>
        <taxon>Eukaryota</taxon>
        <taxon>Fungi</taxon>
        <taxon>Fungi incertae sedis</taxon>
        <taxon>Mucoromycota</taxon>
        <taxon>Glomeromycotina</taxon>
        <taxon>Glomeromycetes</taxon>
        <taxon>Glomerales</taxon>
        <taxon>Glomeraceae</taxon>
        <taxon>Rhizophagus</taxon>
    </lineage>
</organism>
<evidence type="ECO:0000313" key="3">
    <source>
        <dbReference type="Proteomes" id="UP000234323"/>
    </source>
</evidence>
<accession>A0A2I1GWP5</accession>
<dbReference type="AlphaFoldDB" id="A0A2I1GWP5"/>
<gene>
    <name evidence="2" type="ORF">RhiirA4_467852</name>
</gene>
<reference evidence="2 3" key="1">
    <citation type="submission" date="2015-10" db="EMBL/GenBank/DDBJ databases">
        <title>Genome analyses suggest a sexual origin of heterokaryosis in a supposedly ancient asexual fungus.</title>
        <authorList>
            <person name="Ropars J."/>
            <person name="Sedzielewska K."/>
            <person name="Noel J."/>
            <person name="Charron P."/>
            <person name="Farinelli L."/>
            <person name="Marton T."/>
            <person name="Kruger M."/>
            <person name="Pelin A."/>
            <person name="Brachmann A."/>
            <person name="Corradi N."/>
        </authorList>
    </citation>
    <scope>NUCLEOTIDE SEQUENCE [LARGE SCALE GENOMIC DNA]</scope>
    <source>
        <strain evidence="2 3">A4</strain>
    </source>
</reference>
<dbReference type="EMBL" id="LLXI01000958">
    <property type="protein sequence ID" value="PKY51039.1"/>
    <property type="molecule type" value="Genomic_DNA"/>
</dbReference>
<dbReference type="Proteomes" id="UP000234323">
    <property type="component" value="Unassembled WGS sequence"/>
</dbReference>
<feature type="region of interest" description="Disordered" evidence="1">
    <location>
        <begin position="1"/>
        <end position="23"/>
    </location>
</feature>
<evidence type="ECO:0000313" key="2">
    <source>
        <dbReference type="EMBL" id="PKY51039.1"/>
    </source>
</evidence>
<protein>
    <submittedName>
        <fullName evidence="2">Uncharacterized protein</fullName>
    </submittedName>
</protein>
<comment type="caution">
    <text evidence="2">The sequence shown here is derived from an EMBL/GenBank/DDBJ whole genome shotgun (WGS) entry which is preliminary data.</text>
</comment>
<sequence length="68" mass="7662">MTASKGKAVDDKSKLSTRLRGKSHHDRRLTTHILYYPIIETTGNLVVMNFFHLSTQGFTVEESGVINI</sequence>
<proteinExistence type="predicted"/>
<name>A0A2I1GWP5_9GLOM</name>